<keyword evidence="1" id="KW-0175">Coiled coil</keyword>
<proteinExistence type="predicted"/>
<evidence type="ECO:0000256" key="2">
    <source>
        <dbReference type="SAM" id="MobiDB-lite"/>
    </source>
</evidence>
<dbReference type="AlphaFoldDB" id="A0A1Y1ID89"/>
<protein>
    <submittedName>
        <fullName evidence="3">Uncharacterized protein</fullName>
    </submittedName>
</protein>
<dbReference type="EMBL" id="DF237216">
    <property type="protein sequence ID" value="GAQ86048.1"/>
    <property type="molecule type" value="Genomic_DNA"/>
</dbReference>
<evidence type="ECO:0000313" key="4">
    <source>
        <dbReference type="Proteomes" id="UP000054558"/>
    </source>
</evidence>
<name>A0A1Y1ID89_KLENI</name>
<keyword evidence="4" id="KW-1185">Reference proteome</keyword>
<organism evidence="3 4">
    <name type="scientific">Klebsormidium nitens</name>
    <name type="common">Green alga</name>
    <name type="synonym">Ulothrix nitens</name>
    <dbReference type="NCBI Taxonomy" id="105231"/>
    <lineage>
        <taxon>Eukaryota</taxon>
        <taxon>Viridiplantae</taxon>
        <taxon>Streptophyta</taxon>
        <taxon>Klebsormidiophyceae</taxon>
        <taxon>Klebsormidiales</taxon>
        <taxon>Klebsormidiaceae</taxon>
        <taxon>Klebsormidium</taxon>
    </lineage>
</organism>
<feature type="coiled-coil region" evidence="1">
    <location>
        <begin position="263"/>
        <end position="300"/>
    </location>
</feature>
<feature type="region of interest" description="Disordered" evidence="2">
    <location>
        <begin position="1"/>
        <end position="29"/>
    </location>
</feature>
<gene>
    <name evidence="3" type="ORF">KFL_002670080</name>
</gene>
<evidence type="ECO:0000256" key="1">
    <source>
        <dbReference type="SAM" id="Coils"/>
    </source>
</evidence>
<accession>A0A1Y1ID89</accession>
<sequence>MGSSCTRLGEGPQPADVISPEDVQKGHRELLDTCQGTELEGKNTAAEDLTPAPSVVIAPPPADGISPEDVQKGQNLELLDTCQGTDFGAENTATDDLTPAPSVVIAWVLREVAEWSGPYLWEITEEEKMKRELQLAAHAARLLECWESHQKEFPEAFAEELSVLGGRIVFYDKQLQQFATFLLRLFGAYRNPERKDLHIAIGSQELWPLVLAEFRRQQAAFEGAQPAAPASYRWLLGLLHELDRSSPGDYCSTKSTKIVNKAVKKLEAELLKVHAKAIVMEREAAELQRAQQRAAEWAARDARVKASVKKAPWDKGA</sequence>
<dbReference type="Proteomes" id="UP000054558">
    <property type="component" value="Unassembled WGS sequence"/>
</dbReference>
<evidence type="ECO:0000313" key="3">
    <source>
        <dbReference type="EMBL" id="GAQ86048.1"/>
    </source>
</evidence>
<reference evidence="3 4" key="1">
    <citation type="journal article" date="2014" name="Nat. Commun.">
        <title>Klebsormidium flaccidum genome reveals primary factors for plant terrestrial adaptation.</title>
        <authorList>
            <person name="Hori K."/>
            <person name="Maruyama F."/>
            <person name="Fujisawa T."/>
            <person name="Togashi T."/>
            <person name="Yamamoto N."/>
            <person name="Seo M."/>
            <person name="Sato S."/>
            <person name="Yamada T."/>
            <person name="Mori H."/>
            <person name="Tajima N."/>
            <person name="Moriyama T."/>
            <person name="Ikeuchi M."/>
            <person name="Watanabe M."/>
            <person name="Wada H."/>
            <person name="Kobayashi K."/>
            <person name="Saito M."/>
            <person name="Masuda T."/>
            <person name="Sasaki-Sekimoto Y."/>
            <person name="Mashiguchi K."/>
            <person name="Awai K."/>
            <person name="Shimojima M."/>
            <person name="Masuda S."/>
            <person name="Iwai M."/>
            <person name="Nobusawa T."/>
            <person name="Narise T."/>
            <person name="Kondo S."/>
            <person name="Saito H."/>
            <person name="Sato R."/>
            <person name="Murakawa M."/>
            <person name="Ihara Y."/>
            <person name="Oshima-Yamada Y."/>
            <person name="Ohtaka K."/>
            <person name="Satoh M."/>
            <person name="Sonobe K."/>
            <person name="Ishii M."/>
            <person name="Ohtani R."/>
            <person name="Kanamori-Sato M."/>
            <person name="Honoki R."/>
            <person name="Miyazaki D."/>
            <person name="Mochizuki H."/>
            <person name="Umetsu J."/>
            <person name="Higashi K."/>
            <person name="Shibata D."/>
            <person name="Kamiya Y."/>
            <person name="Sato N."/>
            <person name="Nakamura Y."/>
            <person name="Tabata S."/>
            <person name="Ida S."/>
            <person name="Kurokawa K."/>
            <person name="Ohta H."/>
        </authorList>
    </citation>
    <scope>NUCLEOTIDE SEQUENCE [LARGE SCALE GENOMIC DNA]</scope>
    <source>
        <strain evidence="3 4">NIES-2285</strain>
    </source>
</reference>